<dbReference type="PANTHER" id="PTHR11085">
    <property type="entry name" value="NAD-DEPENDENT PROTEIN DEACYLASE SIRTUIN-5, MITOCHONDRIAL-RELATED"/>
    <property type="match status" value="1"/>
</dbReference>
<evidence type="ECO:0000256" key="2">
    <source>
        <dbReference type="ARBA" id="ARBA00023027"/>
    </source>
</evidence>
<dbReference type="Pfam" id="PF02146">
    <property type="entry name" value="SIR2"/>
    <property type="match status" value="2"/>
</dbReference>
<evidence type="ECO:0000256" key="4">
    <source>
        <dbReference type="SAM" id="MobiDB-lite"/>
    </source>
</evidence>
<dbReference type="InterPro" id="IPR026590">
    <property type="entry name" value="Ssirtuin_cat_dom"/>
</dbReference>
<accession>A0A2P6TX41</accession>
<evidence type="ECO:0000313" key="7">
    <source>
        <dbReference type="Proteomes" id="UP000239899"/>
    </source>
</evidence>
<feature type="region of interest" description="Disordered" evidence="4">
    <location>
        <begin position="248"/>
        <end position="271"/>
    </location>
</feature>
<dbReference type="GO" id="GO:0017136">
    <property type="term" value="F:histone deacetylase activity, NAD-dependent"/>
    <property type="evidence" value="ECO:0007669"/>
    <property type="project" value="TreeGrafter"/>
</dbReference>
<dbReference type="EMBL" id="LHPG02000005">
    <property type="protein sequence ID" value="PRW58627.1"/>
    <property type="molecule type" value="Genomic_DNA"/>
</dbReference>
<comment type="caution">
    <text evidence="6">The sequence shown here is derived from an EMBL/GenBank/DDBJ whole genome shotgun (WGS) entry which is preliminary data.</text>
</comment>
<sequence>MRHAPLHSAAARAVPHRQDRIDSSGAWWSGTKPASQQQREQQQQQPYVIGSSAGRGDTAPNSPPVSDAAIDQLADVLQSARGALVLTGAGCSTESGVPDYRGPAGAYTVSSFKPMTHQQFMASEENRARYWARSFAGWHKFSSVRPNSAHDGIARLQHAGWARALITQNVDRLHQKAGSPSALELHGTTHEVVCLDCGRLSCRHEFQELLAALNPDAAAAAAALAAAQDAQDDMQRLLRAGTAAAVHPSLREAPSSSSSSSSSSSLGSAARLVHNPDGDAQVVVETPDGEAAVVQQRPDGDVELADAGRGFRVPPCPACGGILKPHVVFFGDGIPAARAQAAMDLASNCRSMVVVGSSLAVWSAFRLAKAAAENGAKLVIVTAGPTRADELAAVKLEARAGEVMARLAAHPSLQVPPVY</sequence>
<evidence type="ECO:0000256" key="1">
    <source>
        <dbReference type="ARBA" id="ARBA00022679"/>
    </source>
</evidence>
<feature type="binding site" evidence="3">
    <location>
        <position position="197"/>
    </location>
    <ligand>
        <name>Zn(2+)</name>
        <dbReference type="ChEBI" id="CHEBI:29105"/>
    </ligand>
</feature>
<feature type="region of interest" description="Disordered" evidence="4">
    <location>
        <begin position="1"/>
        <end position="67"/>
    </location>
</feature>
<dbReference type="SUPFAM" id="SSF52467">
    <property type="entry name" value="DHS-like NAD/FAD-binding domain"/>
    <property type="match status" value="1"/>
</dbReference>
<evidence type="ECO:0000256" key="3">
    <source>
        <dbReference type="PROSITE-ProRule" id="PRU00236"/>
    </source>
</evidence>
<name>A0A2P6TX41_CHLSO</name>
<feature type="domain" description="Deacetylase sirtuin-type" evidence="5">
    <location>
        <begin position="63"/>
        <end position="419"/>
    </location>
</feature>
<protein>
    <submittedName>
        <fullName evidence="6">NAD-dependent deacylase SRT2</fullName>
    </submittedName>
</protein>
<feature type="binding site" evidence="3">
    <location>
        <position position="194"/>
    </location>
    <ligand>
        <name>Zn(2+)</name>
        <dbReference type="ChEBI" id="CHEBI:29105"/>
    </ligand>
</feature>
<keyword evidence="7" id="KW-1185">Reference proteome</keyword>
<dbReference type="OrthoDB" id="424302at2759"/>
<evidence type="ECO:0000313" key="6">
    <source>
        <dbReference type="EMBL" id="PRW58627.1"/>
    </source>
</evidence>
<keyword evidence="3" id="KW-0862">Zinc</keyword>
<dbReference type="Proteomes" id="UP000239899">
    <property type="component" value="Unassembled WGS sequence"/>
</dbReference>
<dbReference type="STRING" id="3076.A0A2P6TX41"/>
<dbReference type="InterPro" id="IPR003000">
    <property type="entry name" value="Sirtuin"/>
</dbReference>
<dbReference type="GO" id="GO:0046872">
    <property type="term" value="F:metal ion binding"/>
    <property type="evidence" value="ECO:0007669"/>
    <property type="project" value="UniProtKB-KW"/>
</dbReference>
<keyword evidence="2" id="KW-0520">NAD</keyword>
<dbReference type="GO" id="GO:0070403">
    <property type="term" value="F:NAD+ binding"/>
    <property type="evidence" value="ECO:0007669"/>
    <property type="project" value="InterPro"/>
</dbReference>
<dbReference type="PROSITE" id="PS50305">
    <property type="entry name" value="SIRTUIN"/>
    <property type="match status" value="1"/>
</dbReference>
<keyword evidence="3" id="KW-0479">Metal-binding</keyword>
<dbReference type="PANTHER" id="PTHR11085:SF10">
    <property type="entry name" value="NAD-DEPENDENT PROTEIN DEACYLASE SIRTUIN-5, MITOCHONDRIAL-RELATED"/>
    <property type="match status" value="1"/>
</dbReference>
<feature type="compositionally biased region" description="Low complexity" evidence="4">
    <location>
        <begin position="36"/>
        <end position="45"/>
    </location>
</feature>
<evidence type="ECO:0000259" key="5">
    <source>
        <dbReference type="PROSITE" id="PS50305"/>
    </source>
</evidence>
<dbReference type="InterPro" id="IPR050134">
    <property type="entry name" value="NAD-dep_sirtuin_deacylases"/>
</dbReference>
<feature type="compositionally biased region" description="Low complexity" evidence="4">
    <location>
        <begin position="255"/>
        <end position="265"/>
    </location>
</feature>
<dbReference type="AlphaFoldDB" id="A0A2P6TX41"/>
<keyword evidence="1" id="KW-0808">Transferase</keyword>
<gene>
    <name evidence="6" type="ORF">C2E21_3247</name>
</gene>
<organism evidence="6 7">
    <name type="scientific">Chlorella sorokiniana</name>
    <name type="common">Freshwater green alga</name>
    <dbReference type="NCBI Taxonomy" id="3076"/>
    <lineage>
        <taxon>Eukaryota</taxon>
        <taxon>Viridiplantae</taxon>
        <taxon>Chlorophyta</taxon>
        <taxon>core chlorophytes</taxon>
        <taxon>Trebouxiophyceae</taxon>
        <taxon>Chlorellales</taxon>
        <taxon>Chlorellaceae</taxon>
        <taxon>Chlorella clade</taxon>
        <taxon>Chlorella</taxon>
    </lineage>
</organism>
<feature type="binding site" evidence="3">
    <location>
        <position position="319"/>
    </location>
    <ligand>
        <name>Zn(2+)</name>
        <dbReference type="ChEBI" id="CHEBI:29105"/>
    </ligand>
</feature>
<dbReference type="Gene3D" id="3.40.50.1220">
    <property type="entry name" value="TPP-binding domain"/>
    <property type="match status" value="2"/>
</dbReference>
<feature type="binding site" evidence="3">
    <location>
        <position position="316"/>
    </location>
    <ligand>
        <name>Zn(2+)</name>
        <dbReference type="ChEBI" id="CHEBI:29105"/>
    </ligand>
</feature>
<reference evidence="6 7" key="1">
    <citation type="journal article" date="2018" name="Plant J.">
        <title>Genome sequences of Chlorella sorokiniana UTEX 1602 and Micractinium conductrix SAG 241.80: implications to maltose excretion by a green alga.</title>
        <authorList>
            <person name="Arriola M.B."/>
            <person name="Velmurugan N."/>
            <person name="Zhang Y."/>
            <person name="Plunkett M.H."/>
            <person name="Hondzo H."/>
            <person name="Barney B.M."/>
        </authorList>
    </citation>
    <scope>NUCLEOTIDE SEQUENCE [LARGE SCALE GENOMIC DNA]</scope>
    <source>
        <strain evidence="7">UTEX 1602</strain>
    </source>
</reference>
<feature type="active site" description="Proton acceptor" evidence="3">
    <location>
        <position position="186"/>
    </location>
</feature>
<proteinExistence type="predicted"/>
<dbReference type="InterPro" id="IPR029035">
    <property type="entry name" value="DHS-like_NAD/FAD-binding_dom"/>
</dbReference>